<dbReference type="GO" id="GO:0030154">
    <property type="term" value="P:cell differentiation"/>
    <property type="evidence" value="ECO:0007669"/>
    <property type="project" value="TreeGrafter"/>
</dbReference>
<dbReference type="PROSITE" id="PS50090">
    <property type="entry name" value="MYB_LIKE"/>
    <property type="match status" value="1"/>
</dbReference>
<feature type="domain" description="HTH myb-type" evidence="5">
    <location>
        <begin position="27"/>
        <end position="75"/>
    </location>
</feature>
<evidence type="ECO:0000259" key="5">
    <source>
        <dbReference type="PROSITE" id="PS51294"/>
    </source>
</evidence>
<dbReference type="EMBL" id="JAHRHJ020000001">
    <property type="protein sequence ID" value="KAH9330002.1"/>
    <property type="molecule type" value="Genomic_DNA"/>
</dbReference>
<dbReference type="InterPro" id="IPR015495">
    <property type="entry name" value="Myb_TF_plants"/>
</dbReference>
<evidence type="ECO:0000313" key="7">
    <source>
        <dbReference type="Proteomes" id="UP000824469"/>
    </source>
</evidence>
<dbReference type="SMART" id="SM00717">
    <property type="entry name" value="SANT"/>
    <property type="match status" value="1"/>
</dbReference>
<evidence type="ECO:0000259" key="4">
    <source>
        <dbReference type="PROSITE" id="PS50090"/>
    </source>
</evidence>
<keyword evidence="3" id="KW-0539">Nucleus</keyword>
<dbReference type="Proteomes" id="UP000824469">
    <property type="component" value="Unassembled WGS sequence"/>
</dbReference>
<dbReference type="AlphaFoldDB" id="A0AA38GY99"/>
<dbReference type="PROSITE" id="PS51294">
    <property type="entry name" value="HTH_MYB"/>
    <property type="match status" value="1"/>
</dbReference>
<keyword evidence="2" id="KW-0238">DNA-binding</keyword>
<reference evidence="6 7" key="1">
    <citation type="journal article" date="2021" name="Nat. Plants">
        <title>The Taxus genome provides insights into paclitaxel biosynthesis.</title>
        <authorList>
            <person name="Xiong X."/>
            <person name="Gou J."/>
            <person name="Liao Q."/>
            <person name="Li Y."/>
            <person name="Zhou Q."/>
            <person name="Bi G."/>
            <person name="Li C."/>
            <person name="Du R."/>
            <person name="Wang X."/>
            <person name="Sun T."/>
            <person name="Guo L."/>
            <person name="Liang H."/>
            <person name="Lu P."/>
            <person name="Wu Y."/>
            <person name="Zhang Z."/>
            <person name="Ro D.K."/>
            <person name="Shang Y."/>
            <person name="Huang S."/>
            <person name="Yan J."/>
        </authorList>
    </citation>
    <scope>NUCLEOTIDE SEQUENCE [LARGE SCALE GENOMIC DNA]</scope>
    <source>
        <strain evidence="6">Ta-2019</strain>
    </source>
</reference>
<keyword evidence="7" id="KW-1185">Reference proteome</keyword>
<dbReference type="Gene3D" id="1.10.10.60">
    <property type="entry name" value="Homeodomain-like"/>
    <property type="match status" value="1"/>
</dbReference>
<proteinExistence type="predicted"/>
<evidence type="ECO:0000256" key="3">
    <source>
        <dbReference type="ARBA" id="ARBA00023242"/>
    </source>
</evidence>
<dbReference type="InterPro" id="IPR017930">
    <property type="entry name" value="Myb_dom"/>
</dbReference>
<feature type="domain" description="Myb-like" evidence="4">
    <location>
        <begin position="30"/>
        <end position="71"/>
    </location>
</feature>
<accession>A0AA38GY99</accession>
<dbReference type="PANTHER" id="PTHR47998">
    <property type="entry name" value="TRANSCRIPTION FACTOR MYB51-LIKE ISOFORM X1"/>
    <property type="match status" value="1"/>
</dbReference>
<name>A0AA38GY99_TAXCH</name>
<dbReference type="SUPFAM" id="SSF46689">
    <property type="entry name" value="Homeodomain-like"/>
    <property type="match status" value="1"/>
</dbReference>
<comment type="caution">
    <text evidence="6">The sequence shown here is derived from an EMBL/GenBank/DDBJ whole genome shotgun (WGS) entry which is preliminary data.</text>
</comment>
<organism evidence="6 7">
    <name type="scientific">Taxus chinensis</name>
    <name type="common">Chinese yew</name>
    <name type="synonym">Taxus wallichiana var. chinensis</name>
    <dbReference type="NCBI Taxonomy" id="29808"/>
    <lineage>
        <taxon>Eukaryota</taxon>
        <taxon>Viridiplantae</taxon>
        <taxon>Streptophyta</taxon>
        <taxon>Embryophyta</taxon>
        <taxon>Tracheophyta</taxon>
        <taxon>Spermatophyta</taxon>
        <taxon>Pinopsida</taxon>
        <taxon>Pinidae</taxon>
        <taxon>Conifers II</taxon>
        <taxon>Cupressales</taxon>
        <taxon>Taxaceae</taxon>
        <taxon>Taxus</taxon>
    </lineage>
</organism>
<protein>
    <submittedName>
        <fullName evidence="6">Uncharacterized protein</fullName>
    </submittedName>
</protein>
<dbReference type="GO" id="GO:0006355">
    <property type="term" value="P:regulation of DNA-templated transcription"/>
    <property type="evidence" value="ECO:0007669"/>
    <property type="project" value="TreeGrafter"/>
</dbReference>
<evidence type="ECO:0000256" key="1">
    <source>
        <dbReference type="ARBA" id="ARBA00004123"/>
    </source>
</evidence>
<comment type="subcellular location">
    <subcellularLocation>
        <location evidence="1">Nucleus</location>
    </subcellularLocation>
</comment>
<dbReference type="Pfam" id="PF00249">
    <property type="entry name" value="Myb_DNA-binding"/>
    <property type="match status" value="1"/>
</dbReference>
<evidence type="ECO:0000313" key="6">
    <source>
        <dbReference type="EMBL" id="KAH9330002.1"/>
    </source>
</evidence>
<dbReference type="InterPro" id="IPR001005">
    <property type="entry name" value="SANT/Myb"/>
</dbReference>
<dbReference type="GO" id="GO:0000976">
    <property type="term" value="F:transcription cis-regulatory region binding"/>
    <property type="evidence" value="ECO:0007669"/>
    <property type="project" value="TreeGrafter"/>
</dbReference>
<evidence type="ECO:0000256" key="2">
    <source>
        <dbReference type="ARBA" id="ARBA00023125"/>
    </source>
</evidence>
<dbReference type="GO" id="GO:0005634">
    <property type="term" value="C:nucleus"/>
    <property type="evidence" value="ECO:0007669"/>
    <property type="project" value="UniProtKB-SubCell"/>
</dbReference>
<dbReference type="PANTHER" id="PTHR47998:SF3">
    <property type="entry name" value="TRANSCRIPTION FACTOR TRY-LIKE"/>
    <property type="match status" value="1"/>
</dbReference>
<dbReference type="CDD" id="cd00167">
    <property type="entry name" value="SANT"/>
    <property type="match status" value="1"/>
</dbReference>
<sequence length="125" mass="14588">MEYSVCMSSTREESCTSQVKYERQYYCDMSADEEDLIIRLHNLLGDRWSLIAGRIPGRTAEEVERYWKVKTEAAYNRHGRSCGKNNKKKEIVKPVCSRLQPSIESTPSWLRVKTGFVNYHLLAKH</sequence>
<gene>
    <name evidence="6" type="ORF">KI387_002110</name>
</gene>
<dbReference type="InterPro" id="IPR009057">
    <property type="entry name" value="Homeodomain-like_sf"/>
</dbReference>